<dbReference type="Proteomes" id="UP000270094">
    <property type="component" value="Unassembled WGS sequence"/>
</dbReference>
<sequence length="108" mass="12773">MLYVLDVLYGMRYWTWSDEMPAMTSRFVVRSRKKIALVGRRGSQEDGLDIATNHDAIRLGIVRCVIRVTFNTRHFWRLMQKQLRTICCMFWTCSMECATERGATKCQR</sequence>
<proteinExistence type="predicted"/>
<name>A0A3P7J466_STRVU</name>
<reference evidence="1 2" key="1">
    <citation type="submission" date="2018-11" db="EMBL/GenBank/DDBJ databases">
        <authorList>
            <consortium name="Pathogen Informatics"/>
        </authorList>
    </citation>
    <scope>NUCLEOTIDE SEQUENCE [LARGE SCALE GENOMIC DNA]</scope>
</reference>
<accession>A0A3P7J466</accession>
<evidence type="ECO:0000313" key="1">
    <source>
        <dbReference type="EMBL" id="VDM80001.1"/>
    </source>
</evidence>
<dbReference type="EMBL" id="UYYB01107046">
    <property type="protein sequence ID" value="VDM80001.1"/>
    <property type="molecule type" value="Genomic_DNA"/>
</dbReference>
<dbReference type="AlphaFoldDB" id="A0A3P7J466"/>
<keyword evidence="2" id="KW-1185">Reference proteome</keyword>
<organism evidence="1 2">
    <name type="scientific">Strongylus vulgaris</name>
    <name type="common">Blood worm</name>
    <dbReference type="NCBI Taxonomy" id="40348"/>
    <lineage>
        <taxon>Eukaryota</taxon>
        <taxon>Metazoa</taxon>
        <taxon>Ecdysozoa</taxon>
        <taxon>Nematoda</taxon>
        <taxon>Chromadorea</taxon>
        <taxon>Rhabditida</taxon>
        <taxon>Rhabditina</taxon>
        <taxon>Rhabditomorpha</taxon>
        <taxon>Strongyloidea</taxon>
        <taxon>Strongylidae</taxon>
        <taxon>Strongylus</taxon>
    </lineage>
</organism>
<protein>
    <submittedName>
        <fullName evidence="1">Uncharacterized protein</fullName>
    </submittedName>
</protein>
<evidence type="ECO:0000313" key="2">
    <source>
        <dbReference type="Proteomes" id="UP000270094"/>
    </source>
</evidence>
<gene>
    <name evidence="1" type="ORF">SVUK_LOCUS14999</name>
</gene>